<dbReference type="InterPro" id="IPR052942">
    <property type="entry name" value="LPS_cholinephosphotransferase"/>
</dbReference>
<keyword evidence="3" id="KW-1185">Reference proteome</keyword>
<dbReference type="PANTHER" id="PTHR43404">
    <property type="entry name" value="LIPOPOLYSACCHARIDE CHOLINEPHOSPHOTRANSFERASE LICD"/>
    <property type="match status" value="1"/>
</dbReference>
<dbReference type="EMBL" id="CP119078">
    <property type="protein sequence ID" value="WED43728.1"/>
    <property type="molecule type" value="Genomic_DNA"/>
</dbReference>
<proteinExistence type="predicted"/>
<accession>A0ABY8ASS9</accession>
<evidence type="ECO:0000259" key="1">
    <source>
        <dbReference type="Pfam" id="PF04991"/>
    </source>
</evidence>
<feature type="domain" description="LicD/FKTN/FKRP nucleotidyltransferase" evidence="1">
    <location>
        <begin position="151"/>
        <end position="197"/>
    </location>
</feature>
<organism evidence="2 3">
    <name type="scientific">Legionella cardiaca</name>
    <dbReference type="NCBI Taxonomy" id="1071983"/>
    <lineage>
        <taxon>Bacteria</taxon>
        <taxon>Pseudomonadati</taxon>
        <taxon>Pseudomonadota</taxon>
        <taxon>Gammaproteobacteria</taxon>
        <taxon>Legionellales</taxon>
        <taxon>Legionellaceae</taxon>
        <taxon>Legionella</taxon>
    </lineage>
</organism>
<dbReference type="PANTHER" id="PTHR43404:SF2">
    <property type="entry name" value="LIPOPOLYSACCHARIDE CHOLINEPHOSPHOTRANSFERASE LICD"/>
    <property type="match status" value="1"/>
</dbReference>
<protein>
    <submittedName>
        <fullName evidence="2">LicD family protein</fullName>
    </submittedName>
</protein>
<reference evidence="2 3" key="1">
    <citation type="submission" date="2023-02" db="EMBL/GenBank/DDBJ databases">
        <title>Genome Sequence of L. cardiaca H63T.</title>
        <authorList>
            <person name="Lopez A.E."/>
            <person name="Cianciotto N.P."/>
        </authorList>
    </citation>
    <scope>NUCLEOTIDE SEQUENCE [LARGE SCALE GENOMIC DNA]</scope>
    <source>
        <strain evidence="2 3">H63</strain>
    </source>
</reference>
<dbReference type="RefSeq" id="WP_275089540.1">
    <property type="nucleotide sequence ID" value="NZ_CP119078.1"/>
</dbReference>
<dbReference type="Proteomes" id="UP001222087">
    <property type="component" value="Chromosome"/>
</dbReference>
<dbReference type="Pfam" id="PF04991">
    <property type="entry name" value="LicD"/>
    <property type="match status" value="1"/>
</dbReference>
<gene>
    <name evidence="2" type="ORF">PXX05_02825</name>
</gene>
<sequence length="386" mass="43749">MSGQILNKLKRYPEIEIFGKECSYKYCKMINGIKNPLLSRLVASGIPLSSALSLLSKLLSDICRMIDTIIESIRTGEFAMGNTQSLLVDAVEYMRLFMGVVFGIFVAWYSPELAASSFLTNPVDSSINFLDKTEAAHLYSMADLLHKFFIKHKIDYRICCGTALGAKREGGVIRNDDDMDLMLHPDSIEAFKTLIDNGTFANETGISIKKQAWTGGWQCFYADSPKGMAGSPLEEIGKPFIDIFPGAWRKKGEKQVISYGEDRMYNLSRNDYFTIEEWSESPELYPFGPTRLYGIKSIDSYLIRSYGPLALKYTALIYPHDVYSRVYATPLRTFSILSQNPAPCYMRHEKKAPLDFDQIEYSIRILQWMGDDNLAQNDFELAVPRG</sequence>
<dbReference type="InterPro" id="IPR007074">
    <property type="entry name" value="LicD/FKTN/FKRP_NTP_transf"/>
</dbReference>
<name>A0ABY8ASS9_9GAMM</name>
<evidence type="ECO:0000313" key="3">
    <source>
        <dbReference type="Proteomes" id="UP001222087"/>
    </source>
</evidence>
<evidence type="ECO:0000313" key="2">
    <source>
        <dbReference type="EMBL" id="WED43728.1"/>
    </source>
</evidence>